<dbReference type="InterPro" id="IPR052164">
    <property type="entry name" value="Anthracycline_SecMetBiosynth"/>
</dbReference>
<dbReference type="STRING" id="1333998.M2A_3076"/>
<dbReference type="AlphaFoldDB" id="A0A081BEV9"/>
<dbReference type="GO" id="GO:0051213">
    <property type="term" value="F:dioxygenase activity"/>
    <property type="evidence" value="ECO:0007669"/>
    <property type="project" value="UniProtKB-KW"/>
</dbReference>
<protein>
    <submittedName>
        <fullName evidence="2">Glyoxalase/bleomycin resistance protein/dioxygenase</fullName>
    </submittedName>
</protein>
<dbReference type="eggNOG" id="COG3324">
    <property type="taxonomic scope" value="Bacteria"/>
</dbReference>
<keyword evidence="2" id="KW-0560">Oxidoreductase</keyword>
<evidence type="ECO:0000313" key="2">
    <source>
        <dbReference type="EMBL" id="GAK46577.1"/>
    </source>
</evidence>
<dbReference type="PANTHER" id="PTHR33993">
    <property type="entry name" value="GLYOXALASE-RELATED"/>
    <property type="match status" value="1"/>
</dbReference>
<dbReference type="InterPro" id="IPR029068">
    <property type="entry name" value="Glyas_Bleomycin-R_OHBP_Dase"/>
</dbReference>
<dbReference type="EMBL" id="BBIO01000021">
    <property type="protein sequence ID" value="GAK46577.1"/>
    <property type="molecule type" value="Genomic_DNA"/>
</dbReference>
<sequence>MAGGAGVCEPGYFTISVETLDKAMDFYGALFGWEFESEEDAIYAHVANTEFPFGLVEDGAQDAGNIYFRVEDIDFMVDRVYDLGGSAGEVQESDSGLSAVCLDDQGTRFSLWQPAEGY</sequence>
<dbReference type="PROSITE" id="PS51819">
    <property type="entry name" value="VOC"/>
    <property type="match status" value="1"/>
</dbReference>
<feature type="domain" description="VOC" evidence="1">
    <location>
        <begin position="9"/>
        <end position="114"/>
    </location>
</feature>
<dbReference type="Gene3D" id="3.10.180.10">
    <property type="entry name" value="2,3-Dihydroxybiphenyl 1,2-Dioxygenase, domain 1"/>
    <property type="match status" value="1"/>
</dbReference>
<keyword evidence="2" id="KW-0223">Dioxygenase</keyword>
<dbReference type="InterPro" id="IPR037523">
    <property type="entry name" value="VOC_core"/>
</dbReference>
<evidence type="ECO:0000259" key="1">
    <source>
        <dbReference type="PROSITE" id="PS51819"/>
    </source>
</evidence>
<dbReference type="Proteomes" id="UP000028702">
    <property type="component" value="Unassembled WGS sequence"/>
</dbReference>
<gene>
    <name evidence="2" type="ORF">M2A_3076</name>
</gene>
<accession>A0A081BEV9</accession>
<dbReference type="Pfam" id="PF18029">
    <property type="entry name" value="Glyoxalase_6"/>
    <property type="match status" value="1"/>
</dbReference>
<dbReference type="SUPFAM" id="SSF54593">
    <property type="entry name" value="Glyoxalase/Bleomycin resistance protein/Dihydroxybiphenyl dioxygenase"/>
    <property type="match status" value="1"/>
</dbReference>
<dbReference type="InterPro" id="IPR041581">
    <property type="entry name" value="Glyoxalase_6"/>
</dbReference>
<organism evidence="2 3">
    <name type="scientific">Tepidicaulis marinus</name>
    <dbReference type="NCBI Taxonomy" id="1333998"/>
    <lineage>
        <taxon>Bacteria</taxon>
        <taxon>Pseudomonadati</taxon>
        <taxon>Pseudomonadota</taxon>
        <taxon>Alphaproteobacteria</taxon>
        <taxon>Hyphomicrobiales</taxon>
        <taxon>Parvibaculaceae</taxon>
        <taxon>Tepidicaulis</taxon>
    </lineage>
</organism>
<proteinExistence type="predicted"/>
<name>A0A081BEV9_9HYPH</name>
<reference evidence="2 3" key="1">
    <citation type="submission" date="2014-07" db="EMBL/GenBank/DDBJ databases">
        <title>Tepidicaulis marinum gen. nov., sp. nov., a novel marine bacterium denitrifying nitrate to nitrous oxide strictly under microaerobic conditions.</title>
        <authorList>
            <person name="Takeuchi M."/>
            <person name="Yamagishi T."/>
            <person name="Kamagata Y."/>
            <person name="Oshima K."/>
            <person name="Hattori M."/>
            <person name="Katayama T."/>
            <person name="Hanada S."/>
            <person name="Tamaki H."/>
            <person name="Marumo K."/>
            <person name="Maeda H."/>
            <person name="Nedachi M."/>
            <person name="Iwasaki W."/>
            <person name="Suwa Y."/>
            <person name="Sakata S."/>
        </authorList>
    </citation>
    <scope>NUCLEOTIDE SEQUENCE [LARGE SCALE GENOMIC DNA]</scope>
    <source>
        <strain evidence="2 3">MA2</strain>
    </source>
</reference>
<keyword evidence="3" id="KW-1185">Reference proteome</keyword>
<dbReference type="RefSeq" id="WP_052379543.1">
    <property type="nucleotide sequence ID" value="NZ_BBIO01000021.1"/>
</dbReference>
<evidence type="ECO:0000313" key="3">
    <source>
        <dbReference type="Proteomes" id="UP000028702"/>
    </source>
</evidence>
<comment type="caution">
    <text evidence="2">The sequence shown here is derived from an EMBL/GenBank/DDBJ whole genome shotgun (WGS) entry which is preliminary data.</text>
</comment>